<sequence>MRLYLEVARLSFRRHLAYRAATIAGLFTNSVFGVLIAAVFTALYRDRAGDVAGFSLPEALTFVWASQSLITFAALWGWWEIATAIKTGDVVADLMKPFSFQGYWLSRDLGRAACHFLLRMLPTFLVGGLFYDLALPRSPLTWLAVAPSLVLAVVVSFGWRFVLNLSAFWLLDHRGISSIAVLVVNFFSGFLVPLAFFPPELRAVTNLLPFRAIVMLPIEILLGQRAVAPALGIQLFWAVALALLAQAVLASAVRKVVIQGG</sequence>
<keyword evidence="1" id="KW-0812">Transmembrane</keyword>
<feature type="transmembrane region" description="Helical" evidence="1">
    <location>
        <begin position="59"/>
        <end position="79"/>
    </location>
</feature>
<accession>A0A6J4VR29</accession>
<feature type="transmembrane region" description="Helical" evidence="1">
    <location>
        <begin position="175"/>
        <end position="197"/>
    </location>
</feature>
<protein>
    <recommendedName>
        <fullName evidence="3">Efflux ABC transporter, permease protein</fullName>
    </recommendedName>
</protein>
<dbReference type="PANTHER" id="PTHR36832">
    <property type="entry name" value="SLR1174 PROTEIN-RELATED"/>
    <property type="match status" value="1"/>
</dbReference>
<name>A0A6J4VR29_9BACT</name>
<gene>
    <name evidence="2" type="ORF">AVDCRST_MAG19-4851</name>
</gene>
<dbReference type="InterPro" id="IPR010390">
    <property type="entry name" value="ABC-2_transporter-like"/>
</dbReference>
<feature type="transmembrane region" description="Helical" evidence="1">
    <location>
        <begin position="21"/>
        <end position="44"/>
    </location>
</feature>
<feature type="transmembrane region" description="Helical" evidence="1">
    <location>
        <begin position="116"/>
        <end position="134"/>
    </location>
</feature>
<keyword evidence="1" id="KW-0472">Membrane</keyword>
<proteinExistence type="predicted"/>
<keyword evidence="1" id="KW-1133">Transmembrane helix</keyword>
<dbReference type="AlphaFoldDB" id="A0A6J4VR29"/>
<dbReference type="EMBL" id="CADCWL010000258">
    <property type="protein sequence ID" value="CAA9586255.1"/>
    <property type="molecule type" value="Genomic_DNA"/>
</dbReference>
<evidence type="ECO:0000256" key="1">
    <source>
        <dbReference type="SAM" id="Phobius"/>
    </source>
</evidence>
<evidence type="ECO:0000313" key="2">
    <source>
        <dbReference type="EMBL" id="CAA9586255.1"/>
    </source>
</evidence>
<dbReference type="PANTHER" id="PTHR36832:SF2">
    <property type="entry name" value="INTEGRAL MEMBRANE PROTEIN"/>
    <property type="match status" value="1"/>
</dbReference>
<reference evidence="2" key="1">
    <citation type="submission" date="2020-02" db="EMBL/GenBank/DDBJ databases">
        <authorList>
            <person name="Meier V. D."/>
        </authorList>
    </citation>
    <scope>NUCLEOTIDE SEQUENCE</scope>
    <source>
        <strain evidence="2">AVDCRST_MAG19</strain>
    </source>
</reference>
<feature type="transmembrane region" description="Helical" evidence="1">
    <location>
        <begin position="235"/>
        <end position="253"/>
    </location>
</feature>
<evidence type="ECO:0008006" key="3">
    <source>
        <dbReference type="Google" id="ProtNLM"/>
    </source>
</evidence>
<organism evidence="2">
    <name type="scientific">uncultured Thermomicrobiales bacterium</name>
    <dbReference type="NCBI Taxonomy" id="1645740"/>
    <lineage>
        <taxon>Bacteria</taxon>
        <taxon>Pseudomonadati</taxon>
        <taxon>Thermomicrobiota</taxon>
        <taxon>Thermomicrobia</taxon>
        <taxon>Thermomicrobiales</taxon>
        <taxon>environmental samples</taxon>
    </lineage>
</organism>
<feature type="transmembrane region" description="Helical" evidence="1">
    <location>
        <begin position="140"/>
        <end position="163"/>
    </location>
</feature>
<dbReference type="Pfam" id="PF06182">
    <property type="entry name" value="ABC2_membrane_6"/>
    <property type="match status" value="1"/>
</dbReference>